<keyword evidence="3" id="KW-1185">Reference proteome</keyword>
<feature type="region of interest" description="Disordered" evidence="1">
    <location>
        <begin position="1"/>
        <end position="28"/>
    </location>
</feature>
<evidence type="ECO:0000313" key="2">
    <source>
        <dbReference type="EMBL" id="GAA3805287.1"/>
    </source>
</evidence>
<comment type="caution">
    <text evidence="2">The sequence shown here is derived from an EMBL/GenBank/DDBJ whole genome shotgun (WGS) entry which is preliminary data.</text>
</comment>
<name>A0ABP7I299_9ACTN</name>
<protein>
    <submittedName>
        <fullName evidence="2">Uncharacterized protein</fullName>
    </submittedName>
</protein>
<sequence length="114" mass="12410">MPEAEPFPLAPAFADTTPMTTTPTTAPSAILPFMPMAMSPLGYGDRRPPSFAGRPPFAVFAGSITAERVNRVNTIHKTKCVHGRECMDLAYVGMLGVTVRQRRESGGCRTTRQR</sequence>
<dbReference type="EMBL" id="BAABDE010000018">
    <property type="protein sequence ID" value="GAA3805287.1"/>
    <property type="molecule type" value="Genomic_DNA"/>
</dbReference>
<accession>A0ABP7I299</accession>
<evidence type="ECO:0000256" key="1">
    <source>
        <dbReference type="SAM" id="MobiDB-lite"/>
    </source>
</evidence>
<gene>
    <name evidence="2" type="ORF">GCM10022403_044070</name>
</gene>
<proteinExistence type="predicted"/>
<organism evidence="2 3">
    <name type="scientific">Streptomyces coacervatus</name>
    <dbReference type="NCBI Taxonomy" id="647381"/>
    <lineage>
        <taxon>Bacteria</taxon>
        <taxon>Bacillati</taxon>
        <taxon>Actinomycetota</taxon>
        <taxon>Actinomycetes</taxon>
        <taxon>Kitasatosporales</taxon>
        <taxon>Streptomycetaceae</taxon>
        <taxon>Streptomyces</taxon>
    </lineage>
</organism>
<evidence type="ECO:0000313" key="3">
    <source>
        <dbReference type="Proteomes" id="UP001501009"/>
    </source>
</evidence>
<dbReference type="Proteomes" id="UP001501009">
    <property type="component" value="Unassembled WGS sequence"/>
</dbReference>
<reference evidence="3" key="1">
    <citation type="journal article" date="2019" name="Int. J. Syst. Evol. Microbiol.">
        <title>The Global Catalogue of Microorganisms (GCM) 10K type strain sequencing project: providing services to taxonomists for standard genome sequencing and annotation.</title>
        <authorList>
            <consortium name="The Broad Institute Genomics Platform"/>
            <consortium name="The Broad Institute Genome Sequencing Center for Infectious Disease"/>
            <person name="Wu L."/>
            <person name="Ma J."/>
        </authorList>
    </citation>
    <scope>NUCLEOTIDE SEQUENCE [LARGE SCALE GENOMIC DNA]</scope>
    <source>
        <strain evidence="3">JCM 17138</strain>
    </source>
</reference>